<evidence type="ECO:0000313" key="2">
    <source>
        <dbReference type="Proteomes" id="UP000509667"/>
    </source>
</evidence>
<dbReference type="KEGG" id="hrr:HZS55_19975"/>
<dbReference type="AlphaFoldDB" id="A0A7D5T813"/>
<sequence length="150" mass="18192">MNIEKDEKNGTGVRDLELPVNPIAQNTRQYLEEYNEMLVSDYRTLKEDFIEWLLVEGKTPKRREGYSEATTKTTHYKVDESYLWLWNETDGYTTELTPEHATELIDTLVRYSDDSDSYIYTIEKSLRRLFKFLRREKNRPLDDWKHQWWV</sequence>
<accession>A0A7D5T813</accession>
<keyword evidence="2" id="KW-1185">Reference proteome</keyword>
<proteinExistence type="predicted"/>
<gene>
    <name evidence="1" type="ORF">HZS55_19975</name>
</gene>
<dbReference type="OrthoDB" id="330648at2157"/>
<dbReference type="GeneID" id="56080192"/>
<protein>
    <recommendedName>
        <fullName evidence="3">Site-specific integrase</fullName>
    </recommendedName>
</protein>
<dbReference type="Proteomes" id="UP000509667">
    <property type="component" value="Chromosome"/>
</dbReference>
<name>A0A7D5T813_9EURY</name>
<evidence type="ECO:0008006" key="3">
    <source>
        <dbReference type="Google" id="ProtNLM"/>
    </source>
</evidence>
<organism evidence="1 2">
    <name type="scientific">Halosimplex rubrum</name>
    <dbReference type="NCBI Taxonomy" id="869889"/>
    <lineage>
        <taxon>Archaea</taxon>
        <taxon>Methanobacteriati</taxon>
        <taxon>Methanobacteriota</taxon>
        <taxon>Stenosarchaea group</taxon>
        <taxon>Halobacteria</taxon>
        <taxon>Halobacteriales</taxon>
        <taxon>Haloarculaceae</taxon>
        <taxon>Halosimplex</taxon>
    </lineage>
</organism>
<dbReference type="EMBL" id="CP058910">
    <property type="protein sequence ID" value="QLH79433.1"/>
    <property type="molecule type" value="Genomic_DNA"/>
</dbReference>
<dbReference type="RefSeq" id="WP_179909300.1">
    <property type="nucleotide sequence ID" value="NZ_CP058910.1"/>
</dbReference>
<reference evidence="1 2" key="1">
    <citation type="submission" date="2020-07" db="EMBL/GenBank/DDBJ databases">
        <title>Halosimplex pelagicum sp. nov. and Halosimplex rubrum sp. nov., isolated from salted brown alga Laminaria, and emended description of the genus Halosimplex.</title>
        <authorList>
            <person name="Cui H."/>
        </authorList>
    </citation>
    <scope>NUCLEOTIDE SEQUENCE [LARGE SCALE GENOMIC DNA]</scope>
    <source>
        <strain evidence="1 2">R27</strain>
    </source>
</reference>
<evidence type="ECO:0000313" key="1">
    <source>
        <dbReference type="EMBL" id="QLH79433.1"/>
    </source>
</evidence>